<protein>
    <submittedName>
        <fullName evidence="3">CUE domain containing protein</fullName>
    </submittedName>
</protein>
<reference evidence="3" key="2">
    <citation type="submission" date="2014-03" db="EMBL/GenBank/DDBJ databases">
        <title>The whipworm genome and dual-species transcriptomics of an intimate host-pathogen interaction.</title>
        <authorList>
            <person name="Foth B.J."/>
            <person name="Tsai I.J."/>
            <person name="Reid A.J."/>
            <person name="Bancroft A.J."/>
            <person name="Nichol S."/>
            <person name="Tracey A."/>
            <person name="Holroyd N."/>
            <person name="Cotton J.A."/>
            <person name="Stanley E.J."/>
            <person name="Zarowiecki M."/>
            <person name="Liu J.Z."/>
            <person name="Huckvale T."/>
            <person name="Cooper P.J."/>
            <person name="Grencis R.K."/>
            <person name="Berriman M."/>
        </authorList>
    </citation>
    <scope>NUCLEOTIDE SEQUENCE [LARGE SCALE GENOMIC DNA]</scope>
</reference>
<name>A0A077Z033_TRITR</name>
<feature type="compositionally biased region" description="Basic and acidic residues" evidence="1">
    <location>
        <begin position="196"/>
        <end position="207"/>
    </location>
</feature>
<dbReference type="OrthoDB" id="5794653at2759"/>
<evidence type="ECO:0000313" key="3">
    <source>
        <dbReference type="EMBL" id="CDW53053.1"/>
    </source>
</evidence>
<dbReference type="Proteomes" id="UP000030665">
    <property type="component" value="Unassembled WGS sequence"/>
</dbReference>
<feature type="region of interest" description="Disordered" evidence="1">
    <location>
        <begin position="61"/>
        <end position="80"/>
    </location>
</feature>
<dbReference type="InterPro" id="IPR009060">
    <property type="entry name" value="UBA-like_sf"/>
</dbReference>
<dbReference type="SUPFAM" id="SSF46934">
    <property type="entry name" value="UBA-like"/>
    <property type="match status" value="1"/>
</dbReference>
<feature type="domain" description="CUE" evidence="2">
    <location>
        <begin position="10"/>
        <end position="53"/>
    </location>
</feature>
<feature type="region of interest" description="Disordered" evidence="1">
    <location>
        <begin position="196"/>
        <end position="249"/>
    </location>
</feature>
<dbReference type="SMART" id="SM00546">
    <property type="entry name" value="CUE"/>
    <property type="match status" value="1"/>
</dbReference>
<dbReference type="EMBL" id="HG805839">
    <property type="protein sequence ID" value="CDW53053.1"/>
    <property type="molecule type" value="Genomic_DNA"/>
</dbReference>
<evidence type="ECO:0000256" key="1">
    <source>
        <dbReference type="SAM" id="MobiDB-lite"/>
    </source>
</evidence>
<gene>
    <name evidence="3" type="ORF">TTRE_0000131601</name>
</gene>
<sequence length="373" mass="41820">MRSRSKSCLSSFQAMQDFKAMFPSLSPETIEATLRLNNGLVENTIDDLLLLCSPLARNEPAAKHPRTKEPCANGDQSTSSVGVLPRKRKVYSAAMLKPLPRDFLRLSLTSDVAETASSETCRSAERRGVPQAQAQLPSVQQLQKLMDDNFNRTRSTCDPQLRRCLEDERFAIILQNEEFVRELRSDADFMSALQKDNERGAKERTDRASTQPMPVNSSPTADIGPESPASTGSYGDAPDGMGPFPYTKTISEDKNEAYFHEKLRHMGKASKQRFVNLADKFLRKHKGAAGILGTSRTDRSRAQLLPDNGNESAEDDEEATSEGYNQTSDNDYNVRRFVLKRRETNRRPLVLQIGKQKDLKEGRLFGNFRSPKP</sequence>
<proteinExistence type="predicted"/>
<accession>A0A077Z033</accession>
<dbReference type="GO" id="GO:0043130">
    <property type="term" value="F:ubiquitin binding"/>
    <property type="evidence" value="ECO:0007669"/>
    <property type="project" value="InterPro"/>
</dbReference>
<dbReference type="InterPro" id="IPR040192">
    <property type="entry name" value="CUEDC1"/>
</dbReference>
<dbReference type="PANTHER" id="PTHR13467">
    <property type="entry name" value="CUE DOMAIN CONTAINING PROTEIN 1"/>
    <property type="match status" value="1"/>
</dbReference>
<dbReference type="PANTHER" id="PTHR13467:SF3">
    <property type="entry name" value="CUE DOMAIN-CONTAINING PROTEIN 1"/>
    <property type="match status" value="1"/>
</dbReference>
<feature type="compositionally biased region" description="Polar residues" evidence="1">
    <location>
        <begin position="208"/>
        <end position="220"/>
    </location>
</feature>
<dbReference type="InterPro" id="IPR003892">
    <property type="entry name" value="CUE"/>
</dbReference>
<dbReference type="CDD" id="cd14366">
    <property type="entry name" value="CUE_CUED1"/>
    <property type="match status" value="1"/>
</dbReference>
<organism evidence="3 4">
    <name type="scientific">Trichuris trichiura</name>
    <name type="common">Whipworm</name>
    <name type="synonym">Trichocephalus trichiurus</name>
    <dbReference type="NCBI Taxonomy" id="36087"/>
    <lineage>
        <taxon>Eukaryota</taxon>
        <taxon>Metazoa</taxon>
        <taxon>Ecdysozoa</taxon>
        <taxon>Nematoda</taxon>
        <taxon>Enoplea</taxon>
        <taxon>Dorylaimia</taxon>
        <taxon>Trichinellida</taxon>
        <taxon>Trichuridae</taxon>
        <taxon>Trichuris</taxon>
    </lineage>
</organism>
<dbReference type="AlphaFoldDB" id="A0A077Z033"/>
<evidence type="ECO:0000259" key="2">
    <source>
        <dbReference type="PROSITE" id="PS51140"/>
    </source>
</evidence>
<evidence type="ECO:0000313" key="4">
    <source>
        <dbReference type="Proteomes" id="UP000030665"/>
    </source>
</evidence>
<keyword evidence="4" id="KW-1185">Reference proteome</keyword>
<dbReference type="Pfam" id="PF02845">
    <property type="entry name" value="CUE"/>
    <property type="match status" value="1"/>
</dbReference>
<dbReference type="Gene3D" id="1.10.8.10">
    <property type="entry name" value="DNA helicase RuvA subunit, C-terminal domain"/>
    <property type="match status" value="1"/>
</dbReference>
<feature type="region of interest" description="Disordered" evidence="1">
    <location>
        <begin position="292"/>
        <end position="335"/>
    </location>
</feature>
<reference evidence="3" key="1">
    <citation type="submission" date="2014-01" db="EMBL/GenBank/DDBJ databases">
        <authorList>
            <person name="Aslett M."/>
        </authorList>
    </citation>
    <scope>NUCLEOTIDE SEQUENCE</scope>
</reference>
<dbReference type="PROSITE" id="PS51140">
    <property type="entry name" value="CUE"/>
    <property type="match status" value="1"/>
</dbReference>
<dbReference type="InterPro" id="IPR040195">
    <property type="entry name" value="CUE_CUED1"/>
</dbReference>